<proteinExistence type="predicted"/>
<keyword evidence="1" id="KW-0812">Transmembrane</keyword>
<keyword evidence="1" id="KW-1133">Transmembrane helix</keyword>
<comment type="caution">
    <text evidence="2">The sequence shown here is derived from an EMBL/GenBank/DDBJ whole genome shotgun (WGS) entry which is preliminary data.</text>
</comment>
<dbReference type="Proteomes" id="UP001054837">
    <property type="component" value="Unassembled WGS sequence"/>
</dbReference>
<reference evidence="2 3" key="1">
    <citation type="submission" date="2021-06" db="EMBL/GenBank/DDBJ databases">
        <title>Caerostris darwini draft genome.</title>
        <authorList>
            <person name="Kono N."/>
            <person name="Arakawa K."/>
        </authorList>
    </citation>
    <scope>NUCLEOTIDE SEQUENCE [LARGE SCALE GENOMIC DNA]</scope>
</reference>
<keyword evidence="1" id="KW-0472">Membrane</keyword>
<name>A0AAV4UY92_9ARAC</name>
<dbReference type="AlphaFoldDB" id="A0AAV4UY92"/>
<evidence type="ECO:0000313" key="3">
    <source>
        <dbReference type="Proteomes" id="UP001054837"/>
    </source>
</evidence>
<sequence>MYAESVFIRNSYFSKPSESQFDQVHHLKKYLCALCSTKVALLMQETDERVGQIGDVKKEEEAFKTFSWVLNSDLPIGENIPGILLGSSKRFAFFLLVLFCALFFCCLKLFL</sequence>
<accession>A0AAV4UY92</accession>
<feature type="transmembrane region" description="Helical" evidence="1">
    <location>
        <begin position="91"/>
        <end position="110"/>
    </location>
</feature>
<protein>
    <submittedName>
        <fullName evidence="2">Uncharacterized protein</fullName>
    </submittedName>
</protein>
<evidence type="ECO:0000256" key="1">
    <source>
        <dbReference type="SAM" id="Phobius"/>
    </source>
</evidence>
<organism evidence="2 3">
    <name type="scientific">Caerostris darwini</name>
    <dbReference type="NCBI Taxonomy" id="1538125"/>
    <lineage>
        <taxon>Eukaryota</taxon>
        <taxon>Metazoa</taxon>
        <taxon>Ecdysozoa</taxon>
        <taxon>Arthropoda</taxon>
        <taxon>Chelicerata</taxon>
        <taxon>Arachnida</taxon>
        <taxon>Araneae</taxon>
        <taxon>Araneomorphae</taxon>
        <taxon>Entelegynae</taxon>
        <taxon>Araneoidea</taxon>
        <taxon>Araneidae</taxon>
        <taxon>Caerostris</taxon>
    </lineage>
</organism>
<keyword evidence="3" id="KW-1185">Reference proteome</keyword>
<dbReference type="EMBL" id="BPLQ01012071">
    <property type="protein sequence ID" value="GIY62295.1"/>
    <property type="molecule type" value="Genomic_DNA"/>
</dbReference>
<evidence type="ECO:0000313" key="2">
    <source>
        <dbReference type="EMBL" id="GIY62295.1"/>
    </source>
</evidence>
<gene>
    <name evidence="2" type="ORF">CDAR_556231</name>
</gene>